<dbReference type="InterPro" id="IPR036942">
    <property type="entry name" value="Beta-barrel_TonB_sf"/>
</dbReference>
<name>A0A3N4MM91_9BACT</name>
<dbReference type="PANTHER" id="PTHR40980">
    <property type="entry name" value="PLUG DOMAIN-CONTAINING PROTEIN"/>
    <property type="match status" value="1"/>
</dbReference>
<keyword evidence="5" id="KW-0998">Cell outer membrane</keyword>
<evidence type="ECO:0000256" key="3">
    <source>
        <dbReference type="ARBA" id="ARBA00023077"/>
    </source>
</evidence>
<dbReference type="Gene3D" id="2.40.170.20">
    <property type="entry name" value="TonB-dependent receptor, beta-barrel domain"/>
    <property type="match status" value="1"/>
</dbReference>
<evidence type="ECO:0000256" key="5">
    <source>
        <dbReference type="ARBA" id="ARBA00023237"/>
    </source>
</evidence>
<evidence type="ECO:0000259" key="8">
    <source>
        <dbReference type="Pfam" id="PF00593"/>
    </source>
</evidence>
<feature type="domain" description="TonB-dependent receptor-like beta-barrel" evidence="8">
    <location>
        <begin position="601"/>
        <end position="1084"/>
    </location>
</feature>
<comment type="similarity">
    <text evidence="6">Belongs to the TonB-dependent receptor family.</text>
</comment>
<dbReference type="Gene3D" id="2.170.130.10">
    <property type="entry name" value="TonB-dependent receptor, plug domain"/>
    <property type="match status" value="1"/>
</dbReference>
<dbReference type="InterPro" id="IPR037066">
    <property type="entry name" value="Plug_dom_sf"/>
</dbReference>
<dbReference type="RefSeq" id="WP_120516516.1">
    <property type="nucleotide sequence ID" value="NZ_QXZY01000006.1"/>
</dbReference>
<dbReference type="Proteomes" id="UP000279089">
    <property type="component" value="Unassembled WGS sequence"/>
</dbReference>
<keyword evidence="11" id="KW-1185">Reference proteome</keyword>
<dbReference type="PANTHER" id="PTHR40980:SF4">
    <property type="entry name" value="TONB-DEPENDENT RECEPTOR-LIKE BETA-BARREL DOMAIN-CONTAINING PROTEIN"/>
    <property type="match status" value="1"/>
</dbReference>
<evidence type="ECO:0000256" key="4">
    <source>
        <dbReference type="ARBA" id="ARBA00023136"/>
    </source>
</evidence>
<dbReference type="Pfam" id="PF00593">
    <property type="entry name" value="TonB_dep_Rec_b-barrel"/>
    <property type="match status" value="1"/>
</dbReference>
<evidence type="ECO:0000313" key="11">
    <source>
        <dbReference type="Proteomes" id="UP000279089"/>
    </source>
</evidence>
<evidence type="ECO:0000256" key="6">
    <source>
        <dbReference type="RuleBase" id="RU003357"/>
    </source>
</evidence>
<keyword evidence="2 7" id="KW-0732">Signal</keyword>
<evidence type="ECO:0000256" key="1">
    <source>
        <dbReference type="ARBA" id="ARBA00004442"/>
    </source>
</evidence>
<keyword evidence="4 6" id="KW-0472">Membrane</keyword>
<dbReference type="InterPro" id="IPR008969">
    <property type="entry name" value="CarboxyPept-like_regulatory"/>
</dbReference>
<protein>
    <submittedName>
        <fullName evidence="10">TonB-dependent receptor</fullName>
    </submittedName>
</protein>
<keyword evidence="10" id="KW-0675">Receptor</keyword>
<dbReference type="Pfam" id="PF07715">
    <property type="entry name" value="Plug"/>
    <property type="match status" value="1"/>
</dbReference>
<accession>A0A3N4MM91</accession>
<gene>
    <name evidence="10" type="ORF">EG028_10890</name>
</gene>
<dbReference type="PROSITE" id="PS01156">
    <property type="entry name" value="TONB_DEPENDENT_REC_2"/>
    <property type="match status" value="1"/>
</dbReference>
<dbReference type="SUPFAM" id="SSF56935">
    <property type="entry name" value="Porins"/>
    <property type="match status" value="1"/>
</dbReference>
<feature type="chain" id="PRO_5018067395" evidence="7">
    <location>
        <begin position="30"/>
        <end position="1144"/>
    </location>
</feature>
<organism evidence="10 11">
    <name type="scientific">Chitinophaga barathri</name>
    <dbReference type="NCBI Taxonomy" id="1647451"/>
    <lineage>
        <taxon>Bacteria</taxon>
        <taxon>Pseudomonadati</taxon>
        <taxon>Bacteroidota</taxon>
        <taxon>Chitinophagia</taxon>
        <taxon>Chitinophagales</taxon>
        <taxon>Chitinophagaceae</taxon>
        <taxon>Chitinophaga</taxon>
    </lineage>
</organism>
<keyword evidence="3 6" id="KW-0798">TonB box</keyword>
<dbReference type="EMBL" id="RMBX01000005">
    <property type="protein sequence ID" value="RPD41180.1"/>
    <property type="molecule type" value="Genomic_DNA"/>
</dbReference>
<dbReference type="Pfam" id="PF13715">
    <property type="entry name" value="CarbopepD_reg_2"/>
    <property type="match status" value="1"/>
</dbReference>
<dbReference type="InterPro" id="IPR010917">
    <property type="entry name" value="TonB_rcpt_CS"/>
</dbReference>
<comment type="caution">
    <text evidence="10">The sequence shown here is derived from an EMBL/GenBank/DDBJ whole genome shotgun (WGS) entry which is preliminary data.</text>
</comment>
<feature type="domain" description="TonB-dependent receptor plug" evidence="9">
    <location>
        <begin position="237"/>
        <end position="338"/>
    </location>
</feature>
<feature type="signal peptide" evidence="7">
    <location>
        <begin position="1"/>
        <end position="29"/>
    </location>
</feature>
<dbReference type="AlphaFoldDB" id="A0A3N4MM91"/>
<dbReference type="InterPro" id="IPR000531">
    <property type="entry name" value="Beta-barrel_TonB"/>
</dbReference>
<sequence>MGKRFTRQRRYGMLCLCLSLCLLSAAALAQSGYPQLQEKITLGFQRTTASAVIREIARQAGTRSFLFDANLLESRKMENVQYKNEALGKILDELKRKYALDFTVNDKYISVKLLPLPSASKTKTLQEENALQGKVLDAKTNEALPGVSLLVKGTKTGMVTDAAGTFRLVPGQSNGTLVFYYIGYKLQEYNFDSSRTAFTIKLESSATALSVFDVQATRRSLQPVQHTGERELIQEIRQAGSVVSGISSELIAKMADVNAAQVARRIAGVTLTDEQFLVVRGMNQRYNVTYLGDNIAPSTEQYSRAFAMNLLPSRIVDKILVYKSPRADLFGDFAGAAVKVYTKDALAVKHFDVGLRIGYVPGSTLENYNTYKGGKLDWLGVDDGTRKLPSSVPGYGDFRKANLTQGEYVRSFSPTLNYGTRIALPDLQITANYYNSFKIGSARLYNITGLSYTAETRSFDVYRQVNNLYSSLLNYQQASISTETQSTEEATVNLMQNFMLRLNDRHNIYFRNFVLQQGRKNTIDRIQRPNTYPDTLGRYGFEASYWNRNIVLDYRERFLYAGNLGGMHGLFGGKHQLNWNLGITLTRNETPDQRITRFINSEYPFLNFNLGGPQDFDLGWRADDRFGKVPVNYDMQGTAARVYTRLKEQVYNASLDYTIPIRPWLEAKAGTYQLFKQREIARRSYLVYDGELTAGNRPNLIKSITEGEEYKLPGSTQYVDPTLFRFSLQDLGKVWSHDYFREDGSGLRVEDRTSSMDSYRASEQNNAGFIMATAKPFDGKLELNGGLRMEYDLLQLAAVVPSLVLPDKRVGPTILVNRSRLSWLPSFNGSWLPSESWVLRAAYGKTVNRPEFREVSPFRDYDYANNQMINGNPALVQSDISNYDLRLELYPQKNKGEMMSIGAFYKRLKNPIERILFSISTAAAELTAYDNITYTNIDEAVVQGIEVDIRKNLNFIPGKFFRRLSVLFNSSIIQSRVNGAFIATIPGSGSVFIDTANNRPLQGQAPYVVNAGLFYEDVERGSKIALNYNTSGTSIYAVGKFTNPANSNVEYRGSILELPRHLLDLSYTQQFARRWQMKLSINNLLNEDIRFVEDHNRDSKYQPEAFTGQTQSLIGRNVPVYEGDNISRRWSPGRNVQANLTYSF</sequence>
<evidence type="ECO:0000256" key="2">
    <source>
        <dbReference type="ARBA" id="ARBA00022729"/>
    </source>
</evidence>
<dbReference type="InterPro" id="IPR012910">
    <property type="entry name" value="Plug_dom"/>
</dbReference>
<dbReference type="SUPFAM" id="SSF49464">
    <property type="entry name" value="Carboxypeptidase regulatory domain-like"/>
    <property type="match status" value="1"/>
</dbReference>
<comment type="subcellular location">
    <subcellularLocation>
        <location evidence="1 6">Cell outer membrane</location>
    </subcellularLocation>
</comment>
<evidence type="ECO:0000313" key="10">
    <source>
        <dbReference type="EMBL" id="RPD41180.1"/>
    </source>
</evidence>
<evidence type="ECO:0000256" key="7">
    <source>
        <dbReference type="SAM" id="SignalP"/>
    </source>
</evidence>
<evidence type="ECO:0000259" key="9">
    <source>
        <dbReference type="Pfam" id="PF07715"/>
    </source>
</evidence>
<dbReference type="OrthoDB" id="9768470at2"/>
<dbReference type="GO" id="GO:0009279">
    <property type="term" value="C:cell outer membrane"/>
    <property type="evidence" value="ECO:0007669"/>
    <property type="project" value="UniProtKB-SubCell"/>
</dbReference>
<reference evidence="11" key="1">
    <citation type="submission" date="2018-11" db="EMBL/GenBank/DDBJ databases">
        <title>Chitinophaga lutea sp.nov., isolate from arsenic contaminated soil.</title>
        <authorList>
            <person name="Zong Y."/>
        </authorList>
    </citation>
    <scope>NUCLEOTIDE SEQUENCE [LARGE SCALE GENOMIC DNA]</scope>
    <source>
        <strain evidence="11">YLT18</strain>
    </source>
</reference>
<proteinExistence type="inferred from homology"/>